<evidence type="ECO:0000313" key="2">
    <source>
        <dbReference type="Proteomes" id="UP001164250"/>
    </source>
</evidence>
<comment type="caution">
    <text evidence="1">The sequence shown here is derived from an EMBL/GenBank/DDBJ whole genome shotgun (WGS) entry which is preliminary data.</text>
</comment>
<dbReference type="Proteomes" id="UP001164250">
    <property type="component" value="Chromosome 7"/>
</dbReference>
<accession>A0ACC1AZX2</accession>
<protein>
    <submittedName>
        <fullName evidence="1">Uncharacterized protein</fullName>
    </submittedName>
</protein>
<gene>
    <name evidence="1" type="ORF">Patl1_25409</name>
</gene>
<reference evidence="2" key="1">
    <citation type="journal article" date="2023" name="G3 (Bethesda)">
        <title>Genome assembly and association tests identify interacting loci associated with vigor, precocity, and sex in interspecific pistachio rootstocks.</title>
        <authorList>
            <person name="Palmer W."/>
            <person name="Jacygrad E."/>
            <person name="Sagayaradj S."/>
            <person name="Cavanaugh K."/>
            <person name="Han R."/>
            <person name="Bertier L."/>
            <person name="Beede B."/>
            <person name="Kafkas S."/>
            <person name="Golino D."/>
            <person name="Preece J."/>
            <person name="Michelmore R."/>
        </authorList>
    </citation>
    <scope>NUCLEOTIDE SEQUENCE [LARGE SCALE GENOMIC DNA]</scope>
</reference>
<name>A0ACC1AZX2_9ROSI</name>
<keyword evidence="2" id="KW-1185">Reference proteome</keyword>
<organism evidence="1 2">
    <name type="scientific">Pistacia atlantica</name>
    <dbReference type="NCBI Taxonomy" id="434234"/>
    <lineage>
        <taxon>Eukaryota</taxon>
        <taxon>Viridiplantae</taxon>
        <taxon>Streptophyta</taxon>
        <taxon>Embryophyta</taxon>
        <taxon>Tracheophyta</taxon>
        <taxon>Spermatophyta</taxon>
        <taxon>Magnoliopsida</taxon>
        <taxon>eudicotyledons</taxon>
        <taxon>Gunneridae</taxon>
        <taxon>Pentapetalae</taxon>
        <taxon>rosids</taxon>
        <taxon>malvids</taxon>
        <taxon>Sapindales</taxon>
        <taxon>Anacardiaceae</taxon>
        <taxon>Pistacia</taxon>
    </lineage>
</organism>
<sequence>MYLTEFLLSFRFLQNNNLTGQIPSSLLRKAGLNLKTSPGNQLSSPPPS</sequence>
<evidence type="ECO:0000313" key="1">
    <source>
        <dbReference type="EMBL" id="KAJ0092197.1"/>
    </source>
</evidence>
<proteinExistence type="predicted"/>
<dbReference type="EMBL" id="CM047903">
    <property type="protein sequence ID" value="KAJ0092197.1"/>
    <property type="molecule type" value="Genomic_DNA"/>
</dbReference>